<sequence>MTNNLPDFNEKVVTPQMATAYIDQPSHILELPKEVPAVKMVQLQSRAKKLTINRTTAPNVFSNIDSRPRPLRDWDVQMLNEVENLFIDDVEGAETLATSLDRYYLRKHLKDGSEVCGHSPTQILKNVQTISFGSPLIDSLIVLESDNLELLKIHKILETLGCMLRPAHICLSKPSIDPEKLEDDFSLWDIELTDKMSAILSIPSLKSYTAHDFLLYDRLYCQNLPTSLQTINTIFSDCPLTRCDNEYCYCYANLRDALDYIMVMDQGEVDEPVREKRLNLINLPHVSSSMLNLQVLFNMDLGSDGISKAGGVRRSENWFRSQFKVLRKEDAEPCVCCGRF</sequence>
<dbReference type="RefSeq" id="XP_066085334.1">
    <property type="nucleotide sequence ID" value="XM_066229237.1"/>
</dbReference>
<dbReference type="GeneID" id="91104266"/>
<keyword evidence="2" id="KW-1185">Reference proteome</keyword>
<reference evidence="1 2" key="1">
    <citation type="submission" date="2024-01" db="EMBL/GenBank/DDBJ databases">
        <title>Comparative genomics of Cryptococcus and Kwoniella reveals pathogenesis evolution and contrasting modes of karyotype evolution via chromosome fusion or intercentromeric recombination.</title>
        <authorList>
            <person name="Coelho M.A."/>
            <person name="David-Palma M."/>
            <person name="Shea T."/>
            <person name="Bowers K."/>
            <person name="McGinley-Smith S."/>
            <person name="Mohammad A.W."/>
            <person name="Gnirke A."/>
            <person name="Yurkov A.M."/>
            <person name="Nowrousian M."/>
            <person name="Sun S."/>
            <person name="Cuomo C.A."/>
            <person name="Heitman J."/>
        </authorList>
    </citation>
    <scope>NUCLEOTIDE SEQUENCE [LARGE SCALE GENOMIC DNA]</scope>
    <source>
        <strain evidence="1 2">PYCC6329</strain>
    </source>
</reference>
<gene>
    <name evidence="1" type="ORF">V865_005465</name>
</gene>
<evidence type="ECO:0000313" key="2">
    <source>
        <dbReference type="Proteomes" id="UP001358614"/>
    </source>
</evidence>
<evidence type="ECO:0000313" key="1">
    <source>
        <dbReference type="EMBL" id="WWD07367.1"/>
    </source>
</evidence>
<proteinExistence type="predicted"/>
<organism evidence="1 2">
    <name type="scientific">Kwoniella europaea PYCC6329</name>
    <dbReference type="NCBI Taxonomy" id="1423913"/>
    <lineage>
        <taxon>Eukaryota</taxon>
        <taxon>Fungi</taxon>
        <taxon>Dikarya</taxon>
        <taxon>Basidiomycota</taxon>
        <taxon>Agaricomycotina</taxon>
        <taxon>Tremellomycetes</taxon>
        <taxon>Tremellales</taxon>
        <taxon>Cryptococcaceae</taxon>
        <taxon>Kwoniella</taxon>
    </lineage>
</organism>
<protein>
    <submittedName>
        <fullName evidence="1">Uncharacterized protein</fullName>
    </submittedName>
</protein>
<accession>A0AAX4KLU4</accession>
<dbReference type="EMBL" id="CP144089">
    <property type="protein sequence ID" value="WWD07367.1"/>
    <property type="molecule type" value="Genomic_DNA"/>
</dbReference>
<dbReference type="KEGG" id="ker:91104266"/>
<name>A0AAX4KLU4_9TREE</name>
<dbReference type="Proteomes" id="UP001358614">
    <property type="component" value="Chromosome 1"/>
</dbReference>
<dbReference type="AlphaFoldDB" id="A0AAX4KLU4"/>